<gene>
    <name evidence="2" type="ordered locus">Mmar10_1038</name>
</gene>
<sequence>MRRLNVNRYLLGWTIVLLWLVPATLEMILHDSWISGGDDWSDFALILRDMLVVPDTVFANINAVSLIAPILLVLVCEPAPPVRTTLKAILPEQRFRAGVVDYAVAQMVIALPLQLLLMAMNAYQTGHALDPAWLGQPRQFLEPLGPVAWLLYTGWHIARRKQTLGQYVNRYRLVHPGPPHSPREVIYQIIRIIFFAVTSTAARRFSRHHRAILTHTKAEYAALDETETPGWYASAGVTTEVLDYQPED</sequence>
<name>Q0AQV6_MARMM</name>
<dbReference type="KEGG" id="mmr:Mmar10_1038"/>
<keyword evidence="1" id="KW-1133">Transmembrane helix</keyword>
<keyword evidence="1" id="KW-0472">Membrane</keyword>
<accession>Q0AQV6</accession>
<dbReference type="STRING" id="394221.Mmar10_1038"/>
<feature type="transmembrane region" description="Helical" evidence="1">
    <location>
        <begin position="57"/>
        <end position="76"/>
    </location>
</feature>
<proteinExistence type="predicted"/>
<protein>
    <submittedName>
        <fullName evidence="2">Uncharacterized protein</fullName>
    </submittedName>
</protein>
<keyword evidence="3" id="KW-1185">Reference proteome</keyword>
<dbReference type="AlphaFoldDB" id="Q0AQV6"/>
<dbReference type="HOGENOM" id="CLU_1119121_0_0_5"/>
<evidence type="ECO:0000256" key="1">
    <source>
        <dbReference type="SAM" id="Phobius"/>
    </source>
</evidence>
<dbReference type="Proteomes" id="UP000001964">
    <property type="component" value="Chromosome"/>
</dbReference>
<organism evidence="2 3">
    <name type="scientific">Maricaulis maris (strain MCS10)</name>
    <name type="common">Caulobacter maris</name>
    <dbReference type="NCBI Taxonomy" id="394221"/>
    <lineage>
        <taxon>Bacteria</taxon>
        <taxon>Pseudomonadati</taxon>
        <taxon>Pseudomonadota</taxon>
        <taxon>Alphaproteobacteria</taxon>
        <taxon>Maricaulales</taxon>
        <taxon>Maricaulaceae</taxon>
        <taxon>Maricaulis</taxon>
    </lineage>
</organism>
<evidence type="ECO:0000313" key="3">
    <source>
        <dbReference type="Proteomes" id="UP000001964"/>
    </source>
</evidence>
<dbReference type="EMBL" id="CP000449">
    <property type="protein sequence ID" value="ABI65331.1"/>
    <property type="molecule type" value="Genomic_DNA"/>
</dbReference>
<keyword evidence="1" id="KW-0812">Transmembrane</keyword>
<reference evidence="2 3" key="1">
    <citation type="submission" date="2006-08" db="EMBL/GenBank/DDBJ databases">
        <title>Complete sequence of Maricaulis maris MCS10.</title>
        <authorList>
            <consortium name="US DOE Joint Genome Institute"/>
            <person name="Copeland A."/>
            <person name="Lucas S."/>
            <person name="Lapidus A."/>
            <person name="Barry K."/>
            <person name="Detter J.C."/>
            <person name="Glavina del Rio T."/>
            <person name="Hammon N."/>
            <person name="Israni S."/>
            <person name="Dalin E."/>
            <person name="Tice H."/>
            <person name="Pitluck S."/>
            <person name="Saunders E."/>
            <person name="Brettin T."/>
            <person name="Bruce D."/>
            <person name="Han C."/>
            <person name="Tapia R."/>
            <person name="Gilna P."/>
            <person name="Schmutz J."/>
            <person name="Larimer F."/>
            <person name="Land M."/>
            <person name="Hauser L."/>
            <person name="Kyrpides N."/>
            <person name="Mikhailova N."/>
            <person name="Viollier P."/>
            <person name="Stephens C."/>
            <person name="Richardson P."/>
        </authorList>
    </citation>
    <scope>NUCLEOTIDE SEQUENCE [LARGE SCALE GENOMIC DNA]</scope>
    <source>
        <strain evidence="2 3">MCS10</strain>
    </source>
</reference>
<evidence type="ECO:0000313" key="2">
    <source>
        <dbReference type="EMBL" id="ABI65331.1"/>
    </source>
</evidence>
<feature type="transmembrane region" description="Helical" evidence="1">
    <location>
        <begin position="97"/>
        <end position="120"/>
    </location>
</feature>